<dbReference type="PANTHER" id="PTHR43290:SF2">
    <property type="entry name" value="MEVALONATE KINASE"/>
    <property type="match status" value="1"/>
</dbReference>
<dbReference type="SUPFAM" id="SSF54211">
    <property type="entry name" value="Ribosomal protein S5 domain 2-like"/>
    <property type="match status" value="1"/>
</dbReference>
<gene>
    <name evidence="11" type="ORF">A3H78_02595</name>
</gene>
<evidence type="ECO:0000256" key="7">
    <source>
        <dbReference type="ARBA" id="ARBA00022842"/>
    </source>
</evidence>
<keyword evidence="4" id="KW-0547">Nucleotide-binding</keyword>
<sequence>MKKIITYSAPAKVILSGEHAVIFNKPALALALALRLNFSLLNAGSKRKNNTNIDFISKTVKNYLKSQKKKILSNRDLYQYVIKSSIPIKRGLGSSAALSVAASATFLEYYSGETYPNEIVNNLSYKIEKRFHDNPSGVDNSACCFGGLIYFRKEFNFLKNISQLNFIIPKKIEEKLYLIDSGPPLEKTSEMINLVADFYRRHPKKAADIFNDIEKTTRRFVVSIIKEDEHLFAESLKNNNVLLNKLGIISARTQNLLLDLNKFGVGKVTGAGGRSENSGFILFFAFDESRLIHYLMLNKINYFKFKQSVEGLKKEP</sequence>
<keyword evidence="2" id="KW-0444">Lipid biosynthesis</keyword>
<evidence type="ECO:0000256" key="8">
    <source>
        <dbReference type="ARBA" id="ARBA00023098"/>
    </source>
</evidence>
<dbReference type="EMBL" id="MGAV01000022">
    <property type="protein sequence ID" value="OGK53201.1"/>
    <property type="molecule type" value="Genomic_DNA"/>
</dbReference>
<keyword evidence="6" id="KW-0067">ATP-binding</keyword>
<keyword evidence="7" id="KW-0460">Magnesium</keyword>
<dbReference type="AlphaFoldDB" id="A0A1F7JC72"/>
<evidence type="ECO:0000256" key="3">
    <source>
        <dbReference type="ARBA" id="ARBA00022679"/>
    </source>
</evidence>
<keyword evidence="5" id="KW-0418">Kinase</keyword>
<dbReference type="PRINTS" id="PR00959">
    <property type="entry name" value="MEVGALKINASE"/>
</dbReference>
<dbReference type="Gene3D" id="3.30.230.10">
    <property type="match status" value="1"/>
</dbReference>
<protein>
    <recommendedName>
        <fullName evidence="10">GHMP kinase N-terminal domain-containing protein</fullName>
    </recommendedName>
</protein>
<dbReference type="GO" id="GO:0004496">
    <property type="term" value="F:mevalonate kinase activity"/>
    <property type="evidence" value="ECO:0007669"/>
    <property type="project" value="InterPro"/>
</dbReference>
<comment type="pathway">
    <text evidence="9">Isoprenoid biosynthesis; isopentenyl diphosphate biosynthesis via mevalonate pathway; isopentenyl diphosphate from (R)-mevalonate: step 1/3.</text>
</comment>
<keyword evidence="8" id="KW-0443">Lipid metabolism</keyword>
<dbReference type="GO" id="GO:0005524">
    <property type="term" value="F:ATP binding"/>
    <property type="evidence" value="ECO:0007669"/>
    <property type="project" value="UniProtKB-KW"/>
</dbReference>
<dbReference type="PANTHER" id="PTHR43290">
    <property type="entry name" value="MEVALONATE KINASE"/>
    <property type="match status" value="1"/>
</dbReference>
<dbReference type="SUPFAM" id="SSF55060">
    <property type="entry name" value="GHMP Kinase, C-terminal domain"/>
    <property type="match status" value="1"/>
</dbReference>
<evidence type="ECO:0000256" key="6">
    <source>
        <dbReference type="ARBA" id="ARBA00022840"/>
    </source>
</evidence>
<reference evidence="11 12" key="1">
    <citation type="journal article" date="2016" name="Nat. Commun.">
        <title>Thousands of microbial genomes shed light on interconnected biogeochemical processes in an aquifer system.</title>
        <authorList>
            <person name="Anantharaman K."/>
            <person name="Brown C.T."/>
            <person name="Hug L.A."/>
            <person name="Sharon I."/>
            <person name="Castelle C.J."/>
            <person name="Probst A.J."/>
            <person name="Thomas B.C."/>
            <person name="Singh A."/>
            <person name="Wilkins M.J."/>
            <person name="Karaoz U."/>
            <person name="Brodie E.L."/>
            <person name="Williams K.H."/>
            <person name="Hubbard S.S."/>
            <person name="Banfield J.F."/>
        </authorList>
    </citation>
    <scope>NUCLEOTIDE SEQUENCE [LARGE SCALE GENOMIC DNA]</scope>
</reference>
<dbReference type="GO" id="GO:0019287">
    <property type="term" value="P:isopentenyl diphosphate biosynthetic process, mevalonate pathway"/>
    <property type="evidence" value="ECO:0007669"/>
    <property type="project" value="UniProtKB-UniPathway"/>
</dbReference>
<evidence type="ECO:0000256" key="2">
    <source>
        <dbReference type="ARBA" id="ARBA00022516"/>
    </source>
</evidence>
<dbReference type="InterPro" id="IPR020568">
    <property type="entry name" value="Ribosomal_Su5_D2-typ_SF"/>
</dbReference>
<dbReference type="Proteomes" id="UP000177418">
    <property type="component" value="Unassembled WGS sequence"/>
</dbReference>
<keyword evidence="1" id="KW-0963">Cytoplasm</keyword>
<evidence type="ECO:0000313" key="12">
    <source>
        <dbReference type="Proteomes" id="UP000177418"/>
    </source>
</evidence>
<evidence type="ECO:0000313" key="11">
    <source>
        <dbReference type="EMBL" id="OGK53201.1"/>
    </source>
</evidence>
<name>A0A1F7JC72_9BACT</name>
<accession>A0A1F7JC72</accession>
<evidence type="ECO:0000256" key="4">
    <source>
        <dbReference type="ARBA" id="ARBA00022741"/>
    </source>
</evidence>
<dbReference type="InterPro" id="IPR036554">
    <property type="entry name" value="GHMP_kinase_C_sf"/>
</dbReference>
<feature type="domain" description="GHMP kinase N-terminal" evidence="10">
    <location>
        <begin position="69"/>
        <end position="147"/>
    </location>
</feature>
<evidence type="ECO:0000256" key="5">
    <source>
        <dbReference type="ARBA" id="ARBA00022777"/>
    </source>
</evidence>
<keyword evidence="3" id="KW-0808">Transferase</keyword>
<dbReference type="Gene3D" id="3.30.70.890">
    <property type="entry name" value="GHMP kinase, C-terminal domain"/>
    <property type="match status" value="1"/>
</dbReference>
<comment type="caution">
    <text evidence="11">The sequence shown here is derived from an EMBL/GenBank/DDBJ whole genome shotgun (WGS) entry which is preliminary data.</text>
</comment>
<dbReference type="UniPathway" id="UPA00057">
    <property type="reaction ID" value="UER00098"/>
</dbReference>
<dbReference type="GO" id="GO:0005829">
    <property type="term" value="C:cytosol"/>
    <property type="evidence" value="ECO:0007669"/>
    <property type="project" value="TreeGrafter"/>
</dbReference>
<dbReference type="InterPro" id="IPR006205">
    <property type="entry name" value="Mev_gal_kin"/>
</dbReference>
<dbReference type="InterPro" id="IPR014721">
    <property type="entry name" value="Ribsml_uS5_D2-typ_fold_subgr"/>
</dbReference>
<dbReference type="Pfam" id="PF00288">
    <property type="entry name" value="GHMP_kinases_N"/>
    <property type="match status" value="1"/>
</dbReference>
<organism evidence="11 12">
    <name type="scientific">Candidatus Roizmanbacteria bacterium RIFCSPLOWO2_02_FULL_36_11</name>
    <dbReference type="NCBI Taxonomy" id="1802071"/>
    <lineage>
        <taxon>Bacteria</taxon>
        <taxon>Candidatus Roizmaniibacteriota</taxon>
    </lineage>
</organism>
<evidence type="ECO:0000256" key="1">
    <source>
        <dbReference type="ARBA" id="ARBA00022490"/>
    </source>
</evidence>
<dbReference type="InterPro" id="IPR006204">
    <property type="entry name" value="GHMP_kinase_N_dom"/>
</dbReference>
<proteinExistence type="predicted"/>
<evidence type="ECO:0000256" key="9">
    <source>
        <dbReference type="ARBA" id="ARBA00029438"/>
    </source>
</evidence>
<evidence type="ECO:0000259" key="10">
    <source>
        <dbReference type="Pfam" id="PF00288"/>
    </source>
</evidence>